<dbReference type="InterPro" id="IPR015421">
    <property type="entry name" value="PyrdxlP-dep_Trfase_major"/>
</dbReference>
<dbReference type="FunFam" id="3.40.640.10:FF:000080">
    <property type="entry name" value="Aminotransferase, putative"/>
    <property type="match status" value="1"/>
</dbReference>
<protein>
    <submittedName>
        <fullName evidence="3">Aminotransferase</fullName>
    </submittedName>
</protein>
<dbReference type="InterPro" id="IPR015424">
    <property type="entry name" value="PyrdxlP-dep_Trfase"/>
</dbReference>
<accession>A0A0F4YDT4</accession>
<dbReference type="PANTHER" id="PTHR42858:SF1">
    <property type="entry name" value="LD15494P"/>
    <property type="match status" value="1"/>
</dbReference>
<dbReference type="Gene3D" id="3.40.640.10">
    <property type="entry name" value="Type I PLP-dependent aspartate aminotransferase-like (Major domain)"/>
    <property type="match status" value="1"/>
</dbReference>
<dbReference type="GO" id="GO:0047536">
    <property type="term" value="F:2-aminoadipate transaminase activity"/>
    <property type="evidence" value="ECO:0007669"/>
    <property type="project" value="TreeGrafter"/>
</dbReference>
<organism evidence="3 4">
    <name type="scientific">Rasamsonia emersonii (strain ATCC 16479 / CBS 393.64 / IMI 116815)</name>
    <dbReference type="NCBI Taxonomy" id="1408163"/>
    <lineage>
        <taxon>Eukaryota</taxon>
        <taxon>Fungi</taxon>
        <taxon>Dikarya</taxon>
        <taxon>Ascomycota</taxon>
        <taxon>Pezizomycotina</taxon>
        <taxon>Eurotiomycetes</taxon>
        <taxon>Eurotiomycetidae</taxon>
        <taxon>Eurotiales</taxon>
        <taxon>Trichocomaceae</taxon>
        <taxon>Rasamsonia</taxon>
    </lineage>
</organism>
<dbReference type="SUPFAM" id="SSF53383">
    <property type="entry name" value="PLP-dependent transferases"/>
    <property type="match status" value="1"/>
</dbReference>
<name>A0A0F4YDT4_RASE3</name>
<dbReference type="STRING" id="1408163.A0A0F4YDT4"/>
<reference evidence="3 4" key="1">
    <citation type="submission" date="2015-04" db="EMBL/GenBank/DDBJ databases">
        <authorList>
            <person name="Heijne W.H."/>
            <person name="Fedorova N.D."/>
            <person name="Nierman W.C."/>
            <person name="Vollebregt A.W."/>
            <person name="Zhao Z."/>
            <person name="Wu L."/>
            <person name="Kumar M."/>
            <person name="Stam H."/>
            <person name="van den Berg M.A."/>
            <person name="Pel H.J."/>
        </authorList>
    </citation>
    <scope>NUCLEOTIDE SEQUENCE [LARGE SCALE GENOMIC DNA]</scope>
    <source>
        <strain evidence="3 4">CBS 393.64</strain>
    </source>
</reference>
<dbReference type="Gene3D" id="3.90.1150.10">
    <property type="entry name" value="Aspartate Aminotransferase, domain 1"/>
    <property type="match status" value="1"/>
</dbReference>
<dbReference type="InterPro" id="IPR004839">
    <property type="entry name" value="Aminotransferase_I/II_large"/>
</dbReference>
<comment type="caution">
    <text evidence="3">The sequence shown here is derived from an EMBL/GenBank/DDBJ whole genome shotgun (WGS) entry which is preliminary data.</text>
</comment>
<dbReference type="RefSeq" id="XP_013322892.1">
    <property type="nucleotide sequence ID" value="XM_013467438.1"/>
</dbReference>
<evidence type="ECO:0000313" key="4">
    <source>
        <dbReference type="Proteomes" id="UP000053958"/>
    </source>
</evidence>
<evidence type="ECO:0000256" key="1">
    <source>
        <dbReference type="SAM" id="MobiDB-lite"/>
    </source>
</evidence>
<feature type="region of interest" description="Disordered" evidence="1">
    <location>
        <begin position="1"/>
        <end position="29"/>
    </location>
</feature>
<feature type="domain" description="Aminotransferase class I/classII large" evidence="2">
    <location>
        <begin position="44"/>
        <end position="419"/>
    </location>
</feature>
<dbReference type="EMBL" id="LASV01000798">
    <property type="protein sequence ID" value="KKA16280.1"/>
    <property type="molecule type" value="Genomic_DNA"/>
</dbReference>
<keyword evidence="4" id="KW-1185">Reference proteome</keyword>
<gene>
    <name evidence="3" type="ORF">T310_10135</name>
</gene>
<dbReference type="Pfam" id="PF00155">
    <property type="entry name" value="Aminotran_1_2"/>
    <property type="match status" value="1"/>
</dbReference>
<sequence>MATQPRRRSISSAVGRTLPCSRSSPLSHASTVALSNPSIYQPGLQYGPDEGYGPLRQHVAQWLTSFYAPPDPISPDRICISGGASQNLACILQVFTDAAYTRNIWMVAPTYYLACRIFDDAGFAGRLRGVPEDAEGIDIDFLERVFLSWGKEKTYKPPRPWRKIYKYVIYLTPTFANPSMKVVSLRRREQLVRLARRYDALIVSDDVYDFLQWSSRPETVLPNPEKAFIPRLVDIDRYLDGGPIDGWGNTVSNGSFSKLIAPGVRTGWAEGTERFVYGLSQTGSSRSGGAPSQLTATFIDQLLSTGALQKHIATVLQPAYGKRYHQVMTAIHDHLLPLGFRIPSSSPPVVGGYFIWVNLPQPLRATELAQKALTEENLKIGSGTLFQVQGDPTEGSDDFEGSIRISFAWEEFDLLDQGVQRLAAVARRMLAARCPAVIAAHSIPESQAVKHPIQKLTSSIKQQSGRWHSNAVVRLGGQHLPWLSRAPGDPSDACLALGLLVTHPRKLALHLTPPRTGFRLQIGPPDETERFRISLLASLRNSEHFSLIALLTGVFMVASH</sequence>
<dbReference type="GeneID" id="25313202"/>
<evidence type="ECO:0000313" key="3">
    <source>
        <dbReference type="EMBL" id="KKA16280.1"/>
    </source>
</evidence>
<dbReference type="PANTHER" id="PTHR42858">
    <property type="entry name" value="AMINOTRANSFERASE"/>
    <property type="match status" value="1"/>
</dbReference>
<keyword evidence="3" id="KW-0032">Aminotransferase</keyword>
<feature type="compositionally biased region" description="Polar residues" evidence="1">
    <location>
        <begin position="10"/>
        <end position="29"/>
    </location>
</feature>
<dbReference type="OrthoDB" id="7042322at2759"/>
<keyword evidence="3" id="KW-0808">Transferase</keyword>
<dbReference type="AlphaFoldDB" id="A0A0F4YDT4"/>
<proteinExistence type="predicted"/>
<dbReference type="GO" id="GO:0030170">
    <property type="term" value="F:pyridoxal phosphate binding"/>
    <property type="evidence" value="ECO:0007669"/>
    <property type="project" value="InterPro"/>
</dbReference>
<dbReference type="Proteomes" id="UP000053958">
    <property type="component" value="Unassembled WGS sequence"/>
</dbReference>
<dbReference type="CDD" id="cd00609">
    <property type="entry name" value="AAT_like"/>
    <property type="match status" value="1"/>
</dbReference>
<dbReference type="InterPro" id="IPR015422">
    <property type="entry name" value="PyrdxlP-dep_Trfase_small"/>
</dbReference>
<evidence type="ECO:0000259" key="2">
    <source>
        <dbReference type="Pfam" id="PF00155"/>
    </source>
</evidence>